<protein>
    <submittedName>
        <fullName evidence="2">Uncharacterized protein</fullName>
    </submittedName>
</protein>
<accession>A0AAD5X9R1</accession>
<proteinExistence type="predicted"/>
<dbReference type="EMBL" id="JADGJH010002306">
    <property type="protein sequence ID" value="KAJ3100097.1"/>
    <property type="molecule type" value="Genomic_DNA"/>
</dbReference>
<dbReference type="Proteomes" id="UP001211907">
    <property type="component" value="Unassembled WGS sequence"/>
</dbReference>
<dbReference type="AlphaFoldDB" id="A0AAD5X9R1"/>
<evidence type="ECO:0000256" key="1">
    <source>
        <dbReference type="SAM" id="MobiDB-lite"/>
    </source>
</evidence>
<keyword evidence="3" id="KW-1185">Reference proteome</keyword>
<feature type="compositionally biased region" description="Basic residues" evidence="1">
    <location>
        <begin position="79"/>
        <end position="93"/>
    </location>
</feature>
<gene>
    <name evidence="2" type="ORF">HK100_004775</name>
</gene>
<reference evidence="2" key="1">
    <citation type="submission" date="2020-05" db="EMBL/GenBank/DDBJ databases">
        <title>Phylogenomic resolution of chytrid fungi.</title>
        <authorList>
            <person name="Stajich J.E."/>
            <person name="Amses K."/>
            <person name="Simmons R."/>
            <person name="Seto K."/>
            <person name="Myers J."/>
            <person name="Bonds A."/>
            <person name="Quandt C.A."/>
            <person name="Barry K."/>
            <person name="Liu P."/>
            <person name="Grigoriev I."/>
            <person name="Longcore J.E."/>
            <person name="James T.Y."/>
        </authorList>
    </citation>
    <scope>NUCLEOTIDE SEQUENCE</scope>
    <source>
        <strain evidence="2">JEL0513</strain>
    </source>
</reference>
<feature type="region of interest" description="Disordered" evidence="1">
    <location>
        <begin position="79"/>
        <end position="113"/>
    </location>
</feature>
<name>A0AAD5X9R1_9FUNG</name>
<evidence type="ECO:0000313" key="3">
    <source>
        <dbReference type="Proteomes" id="UP001211907"/>
    </source>
</evidence>
<comment type="caution">
    <text evidence="2">The sequence shown here is derived from an EMBL/GenBank/DDBJ whole genome shotgun (WGS) entry which is preliminary data.</text>
</comment>
<organism evidence="2 3">
    <name type="scientific">Physocladia obscura</name>
    <dbReference type="NCBI Taxonomy" id="109957"/>
    <lineage>
        <taxon>Eukaryota</taxon>
        <taxon>Fungi</taxon>
        <taxon>Fungi incertae sedis</taxon>
        <taxon>Chytridiomycota</taxon>
        <taxon>Chytridiomycota incertae sedis</taxon>
        <taxon>Chytridiomycetes</taxon>
        <taxon>Chytridiales</taxon>
        <taxon>Chytriomycetaceae</taxon>
        <taxon>Physocladia</taxon>
    </lineage>
</organism>
<evidence type="ECO:0000313" key="2">
    <source>
        <dbReference type="EMBL" id="KAJ3100097.1"/>
    </source>
</evidence>
<sequence length="390" mass="43212">MSRKPERRGFVGFVGGIQAQNQAQQTFIETKSGLRMNRRAIDAANAERALRDSDARLRDAVRRLDAEKAHSEELARITASRRQKTAVTLRKRKEQSANSLKNNKQTQKDDGNAANSAGGIWIDGTATGLNDECVSLDFNLDELLVSAASPPRQQPQTLPSKFLSSPRGMAALYKTSHSPSLETHCAYENKENSGDGILEFYAFSSANSNTNIIPVVEKPSNWKLEIDEMVTLLDISSHYVDSRLSKKTHLLSDTTTTENIVEADDGAASLKDYNSSSHDAIVIEHKSPLMITAETHDVEIQTAISQPRRITLPNTVLTSIRNGKQKYCRARIIKSSGHSIHESIDAAEIIATEFFDNLLHTVATELDELGYEFIQNLIAAEFVDELNKED</sequence>
<feature type="compositionally biased region" description="Polar residues" evidence="1">
    <location>
        <begin position="96"/>
        <end position="105"/>
    </location>
</feature>